<evidence type="ECO:0000313" key="1">
    <source>
        <dbReference type="EMBL" id="EFA28655.1"/>
    </source>
</evidence>
<sequence length="49" mass="5561">MPVIITFALAENAQSAVKNSAVKNKRVFLSILFPYFNIIKSVRWAKPTH</sequence>
<gene>
    <name evidence="1" type="ORF">HAINFHK1212_2052</name>
</gene>
<accession>A0A7G2JZR1</accession>
<reference evidence="1" key="1">
    <citation type="journal article" date="2010" name="Genomics">
        <title>Tracing phylogenomic events leading to diversity of Haemophilus influenzae and the emergence of Brazilian Purpuric Fever (BPF)-associated clones.</title>
        <authorList>
            <person name="Papazisi L."/>
            <person name="Ratnayake S."/>
            <person name="Remortel B.G."/>
            <person name="Bock G.R."/>
            <person name="Liang W."/>
            <person name="Saeed A.I."/>
            <person name="Liu J."/>
            <person name="Fleischmann R.D."/>
            <person name="Kilian M."/>
            <person name="Peterson S.N."/>
        </authorList>
    </citation>
    <scope>NUCLEOTIDE SEQUENCE [LARGE SCALE GENOMIC DNA]</scope>
    <source>
        <strain evidence="1">HK1212</strain>
    </source>
</reference>
<dbReference type="EMBL" id="ABFC01000607">
    <property type="protein sequence ID" value="EFA28655.1"/>
    <property type="molecule type" value="Genomic_DNA"/>
</dbReference>
<comment type="caution">
    <text evidence="1">The sequence shown here is derived from an EMBL/GenBank/DDBJ whole genome shotgun (WGS) entry which is preliminary data.</text>
</comment>
<proteinExistence type="predicted"/>
<name>A0A7G2JZR1_HAEIF</name>
<dbReference type="AlphaFoldDB" id="A0A7G2JZR1"/>
<organism evidence="1">
    <name type="scientific">Haemophilus influenzae HK1212</name>
    <dbReference type="NCBI Taxonomy" id="456482"/>
    <lineage>
        <taxon>Bacteria</taxon>
        <taxon>Pseudomonadati</taxon>
        <taxon>Pseudomonadota</taxon>
        <taxon>Gammaproteobacteria</taxon>
        <taxon>Pasteurellales</taxon>
        <taxon>Pasteurellaceae</taxon>
        <taxon>Haemophilus</taxon>
    </lineage>
</organism>
<protein>
    <submittedName>
        <fullName evidence="1">Uncharacterized protein</fullName>
    </submittedName>
</protein>